<organism evidence="6 7">
    <name type="scientific">Cloeon dipterum</name>
    <dbReference type="NCBI Taxonomy" id="197152"/>
    <lineage>
        <taxon>Eukaryota</taxon>
        <taxon>Metazoa</taxon>
        <taxon>Ecdysozoa</taxon>
        <taxon>Arthropoda</taxon>
        <taxon>Hexapoda</taxon>
        <taxon>Insecta</taxon>
        <taxon>Pterygota</taxon>
        <taxon>Palaeoptera</taxon>
        <taxon>Ephemeroptera</taxon>
        <taxon>Pisciforma</taxon>
        <taxon>Baetidae</taxon>
        <taxon>Cloeon</taxon>
    </lineage>
</organism>
<keyword evidence="7" id="KW-1185">Reference proteome</keyword>
<proteinExistence type="inferred from homology"/>
<keyword evidence="3" id="KW-0479">Metal-binding</keyword>
<dbReference type="GO" id="GO:0005524">
    <property type="term" value="F:ATP binding"/>
    <property type="evidence" value="ECO:0007669"/>
    <property type="project" value="InterPro"/>
</dbReference>
<dbReference type="GO" id="GO:0002196">
    <property type="term" value="F:Ser-tRNA(Ala) deacylase activity"/>
    <property type="evidence" value="ECO:0007669"/>
    <property type="project" value="TreeGrafter"/>
</dbReference>
<evidence type="ECO:0000313" key="7">
    <source>
        <dbReference type="Proteomes" id="UP000494165"/>
    </source>
</evidence>
<comment type="cofactor">
    <cofactor evidence="1">
        <name>Zn(2+)</name>
        <dbReference type="ChEBI" id="CHEBI:29105"/>
    </cofactor>
</comment>
<name>A0A8S1CJD3_9INSE</name>
<comment type="caution">
    <text evidence="6">The sequence shown here is derived from an EMBL/GenBank/DDBJ whole genome shotgun (WGS) entry which is preliminary data.</text>
</comment>
<dbReference type="Gene3D" id="2.40.30.130">
    <property type="match status" value="1"/>
</dbReference>
<evidence type="ECO:0000256" key="2">
    <source>
        <dbReference type="ARBA" id="ARBA00008429"/>
    </source>
</evidence>
<reference evidence="6 7" key="1">
    <citation type="submission" date="2020-04" db="EMBL/GenBank/DDBJ databases">
        <authorList>
            <person name="Alioto T."/>
            <person name="Alioto T."/>
            <person name="Gomez Garrido J."/>
        </authorList>
    </citation>
    <scope>NUCLEOTIDE SEQUENCE [LARGE SCALE GENOMIC DNA]</scope>
</reference>
<evidence type="ECO:0000256" key="3">
    <source>
        <dbReference type="ARBA" id="ARBA00022723"/>
    </source>
</evidence>
<dbReference type="GO" id="GO:0004812">
    <property type="term" value="F:aminoacyl-tRNA ligase activity"/>
    <property type="evidence" value="ECO:0007669"/>
    <property type="project" value="InterPro"/>
</dbReference>
<dbReference type="SUPFAM" id="SSF50447">
    <property type="entry name" value="Translation proteins"/>
    <property type="match status" value="1"/>
</dbReference>
<sequence length="1516" mass="170756">MVFKCQEDSFLKTFGSVVKSCKPAEVLIDGKTNKCFEVVLEDTIIFPEGGGQPSDVGYIDQRKVLKMVRKGADAVHFIDEPMEEGKNVSLEIDWDVRFDHMQQHSAQHLISAKLQQMYKFPTTSWSLNKDDTMVEFDITSIPKIDLNTLMLQLELAVNEKIKNNEPVKVKLFEPGDPGLEKAVTRGLPADHTGPIRVVAMVGDENMCCGTHVDTLGQLQMIKIVSIAPVKKKVQLRFVAGDRVLKDFNVRLARERSLSKLLQNGANDHETVVSNLLKSSKTLEKNLKDCSLEVAALMAEDVKRQDPPPKFVCVHRKEDAVGFARVFLSGVGADIVKLLTWGDEKGAGQMIFEGPEEVVKELGSKICEILDGKGAARGTRFQGAVSMLKNKDKAIQLLNEHFELCWKPTDGLVMAADLLTLTERQLQISYEEAVVAEQLQAELPHRPGWVPLLHEAVIEGARSAKVPFYNLTTRVIDQVPFNSRRLVRALNRVKRNFDAIRAAQLGKKSVLEQRAAKLADSRLEMSSNFFKAVGRQILQNVAMRPDFRDDSEWEEPVAAGLLVASRAAIYDQPFGNTAGEYNKGVIKFLAVSRPPGVPPRRITDFHPPAIGFDFSKMMLTTANFHQGLTFDIKRAGILSIEVKGEKRVLCTLSGDATFENLGFGFGGDVIGITSTGLRVTAYDIMLKQEDSIKAYQYLGYIIRAYESLIEMSAEGVLQATTVHNQISEIDCENRVVKTGKLFIQQNNWYGVAVDDWVDLIDGTDVPNTREFPQNFISERYILPSAGKIHLTWDLQYTSSSFSSFNNWEIERLRAFYEKTKAFVFYSGLNTVYNIHIGRIDSSVCVIKCPSNRKTVFYTAPPSAYITGYNHYNCSYHFMGVGASVDIVVHNKPDGNNKIRLESTQGVSTWVIRHDSKPDEQLVLNECKDDRLVLIFSLVIITVHGLDKNTLIFQRGLISCRYDPTRNREWPTVSTQWVHLHKGDLQNNLEMLCARFDVPQVTITGVRCVESSSGKQIDDISLCYDSKFKTLNGETKEGWLFSGPPQLFDPEDAFKMECVGADLAPFAKIQSKPSVSFLDMAALFGAKKPARKTWTVTDSHLSMYGEFSEPHQEAVFRSLSGFEVSCNALDVVLTELEAKWFQGDISKERLQPLGEELQALKLFPELEKIMTDTLRIDFGDHYAHILRHKGCPVFLAPKKLEVLGLVAGVSPLLIDDTEGIAYTTPLSHEWSKLEQQKVNTTQLFQGVGKLKAIEDRYDHFKVHSEADLIFHVTDDLRLRLVSVDDCSRGVEDLQTQLDKKLFEACDIVCYNSAPHNVSFLYHPLLQRVFKHRRLRSSKFLACLGHRENAIFVFDASQRAVFKLTDKTEDESAFCVCAAASRQNDTLLLEGEELEFELYKLEGLHSMYHQLQQERSVLQLHMDEHKGIRCVFEASYRDEFAKEIYVDVSGARVENLDMSVDRNTDVVVTHNDTKLIFLAAAANDIRPVDIRVFIRNSKIFNRFPLTMSQACNYVAPFAI</sequence>
<dbReference type="InterPro" id="IPR018163">
    <property type="entry name" value="Thr/Ala-tRNA-synth_IIc_edit"/>
</dbReference>
<dbReference type="SMART" id="SM00863">
    <property type="entry name" value="tRNA_SAD"/>
    <property type="match status" value="1"/>
</dbReference>
<dbReference type="Gene3D" id="3.30.980.10">
    <property type="entry name" value="Threonyl-trna Synthetase, Chain A, domain 2"/>
    <property type="match status" value="1"/>
</dbReference>
<dbReference type="InterPro" id="IPR012947">
    <property type="entry name" value="tRNA_SAD"/>
</dbReference>
<dbReference type="PANTHER" id="PTHR43462:SF1">
    <property type="entry name" value="ALANYL-TRNA EDITING PROTEIN AARSD1"/>
    <property type="match status" value="1"/>
</dbReference>
<dbReference type="GO" id="GO:0046872">
    <property type="term" value="F:metal ion binding"/>
    <property type="evidence" value="ECO:0007669"/>
    <property type="project" value="UniProtKB-KW"/>
</dbReference>
<evidence type="ECO:0000256" key="1">
    <source>
        <dbReference type="ARBA" id="ARBA00001947"/>
    </source>
</evidence>
<dbReference type="SUPFAM" id="SSF55186">
    <property type="entry name" value="ThrRS/AlaRS common domain"/>
    <property type="match status" value="1"/>
</dbReference>
<gene>
    <name evidence="6" type="ORF">CLODIP_2_CD12341</name>
</gene>
<dbReference type="EMBL" id="CADEPI010000045">
    <property type="protein sequence ID" value="CAB3369462.1"/>
    <property type="molecule type" value="Genomic_DNA"/>
</dbReference>
<keyword evidence="4" id="KW-0862">Zinc</keyword>
<evidence type="ECO:0000313" key="6">
    <source>
        <dbReference type="EMBL" id="CAB3369462.1"/>
    </source>
</evidence>
<accession>A0A8S1CJD3</accession>
<evidence type="ECO:0000259" key="5">
    <source>
        <dbReference type="SMART" id="SM00863"/>
    </source>
</evidence>
<dbReference type="FunFam" id="2.40.30.130:FF:000003">
    <property type="entry name" value="alanyl-tRNA editing protein Aarsd1"/>
    <property type="match status" value="1"/>
</dbReference>
<dbReference type="GO" id="GO:0043039">
    <property type="term" value="P:tRNA aminoacylation"/>
    <property type="evidence" value="ECO:0007669"/>
    <property type="project" value="InterPro"/>
</dbReference>
<dbReference type="Pfam" id="PF07973">
    <property type="entry name" value="tRNA_SAD"/>
    <property type="match status" value="1"/>
</dbReference>
<dbReference type="InterPro" id="IPR009000">
    <property type="entry name" value="Transl_B-barrel_sf"/>
</dbReference>
<feature type="domain" description="Threonyl/alanyl tRNA synthetase SAD" evidence="5">
    <location>
        <begin position="195"/>
        <end position="238"/>
    </location>
</feature>
<dbReference type="InterPro" id="IPR051335">
    <property type="entry name" value="Alanyl-tRNA_Editing_Enzymes"/>
</dbReference>
<dbReference type="OrthoDB" id="288942at2759"/>
<dbReference type="PANTHER" id="PTHR43462">
    <property type="entry name" value="ALANYL-TRNA EDITING PROTEIN"/>
    <property type="match status" value="1"/>
</dbReference>
<comment type="similarity">
    <text evidence="2">Belongs to the class-II aminoacyl-tRNA synthetase family. Alax-L subfamily.</text>
</comment>
<evidence type="ECO:0000256" key="4">
    <source>
        <dbReference type="ARBA" id="ARBA00022833"/>
    </source>
</evidence>
<dbReference type="Proteomes" id="UP000494165">
    <property type="component" value="Unassembled WGS sequence"/>
</dbReference>
<protein>
    <recommendedName>
        <fullName evidence="5">Threonyl/alanyl tRNA synthetase SAD domain-containing protein</fullName>
    </recommendedName>
</protein>